<comment type="caution">
    <text evidence="2">The sequence shown here is derived from an EMBL/GenBank/DDBJ whole genome shotgun (WGS) entry which is preliminary data.</text>
</comment>
<dbReference type="Proteomes" id="UP001303760">
    <property type="component" value="Unassembled WGS sequence"/>
</dbReference>
<feature type="compositionally biased region" description="Low complexity" evidence="1">
    <location>
        <begin position="69"/>
        <end position="80"/>
    </location>
</feature>
<accession>A0AAN7C1F1</accession>
<name>A0AAN7C1F1_9PEZI</name>
<sequence>MNNALRRFQEWLGYGLLQRPKEMVTEQHSPSEHNESCPSSGMIAEDAEEMVGTQGEHSPAADSRPGDNPAPAQSTPLPSASTPPSPQARTPTRTYPGLDPPPYHATLVDTEPTAVIKAIGIAVCTAADPGRSLEAIPDVAETVAKTIVGVANLVAAVPVAERQAAATTIAAAFTNYAARFDDHEVRDVVPEFLMNRFHLTIGRIHYIVATAPASTAPAVAFAVATAVTVVANAIAVAPYESEYRLAIEYGGCANRMVDGVRRAISTVASARLPP</sequence>
<protein>
    <submittedName>
        <fullName evidence="2">Uncharacterized protein</fullName>
    </submittedName>
</protein>
<gene>
    <name evidence="2" type="ORF">C8A03DRAFT_38763</name>
</gene>
<organism evidence="2 3">
    <name type="scientific">Achaetomium macrosporum</name>
    <dbReference type="NCBI Taxonomy" id="79813"/>
    <lineage>
        <taxon>Eukaryota</taxon>
        <taxon>Fungi</taxon>
        <taxon>Dikarya</taxon>
        <taxon>Ascomycota</taxon>
        <taxon>Pezizomycotina</taxon>
        <taxon>Sordariomycetes</taxon>
        <taxon>Sordariomycetidae</taxon>
        <taxon>Sordariales</taxon>
        <taxon>Chaetomiaceae</taxon>
        <taxon>Achaetomium</taxon>
    </lineage>
</organism>
<keyword evidence="3" id="KW-1185">Reference proteome</keyword>
<feature type="compositionally biased region" description="Basic and acidic residues" evidence="1">
    <location>
        <begin position="19"/>
        <end position="35"/>
    </location>
</feature>
<dbReference type="EMBL" id="MU860537">
    <property type="protein sequence ID" value="KAK4233519.1"/>
    <property type="molecule type" value="Genomic_DNA"/>
</dbReference>
<reference evidence="2" key="1">
    <citation type="journal article" date="2023" name="Mol. Phylogenet. Evol.">
        <title>Genome-scale phylogeny and comparative genomics of the fungal order Sordariales.</title>
        <authorList>
            <person name="Hensen N."/>
            <person name="Bonometti L."/>
            <person name="Westerberg I."/>
            <person name="Brannstrom I.O."/>
            <person name="Guillou S."/>
            <person name="Cros-Aarteil S."/>
            <person name="Calhoun S."/>
            <person name="Haridas S."/>
            <person name="Kuo A."/>
            <person name="Mondo S."/>
            <person name="Pangilinan J."/>
            <person name="Riley R."/>
            <person name="LaButti K."/>
            <person name="Andreopoulos B."/>
            <person name="Lipzen A."/>
            <person name="Chen C."/>
            <person name="Yan M."/>
            <person name="Daum C."/>
            <person name="Ng V."/>
            <person name="Clum A."/>
            <person name="Steindorff A."/>
            <person name="Ohm R.A."/>
            <person name="Martin F."/>
            <person name="Silar P."/>
            <person name="Natvig D.O."/>
            <person name="Lalanne C."/>
            <person name="Gautier V."/>
            <person name="Ament-Velasquez S.L."/>
            <person name="Kruys A."/>
            <person name="Hutchinson M.I."/>
            <person name="Powell A.J."/>
            <person name="Barry K."/>
            <person name="Miller A.N."/>
            <person name="Grigoriev I.V."/>
            <person name="Debuchy R."/>
            <person name="Gladieux P."/>
            <person name="Hiltunen Thoren M."/>
            <person name="Johannesson H."/>
        </authorList>
    </citation>
    <scope>NUCLEOTIDE SEQUENCE</scope>
    <source>
        <strain evidence="2">CBS 532.94</strain>
    </source>
</reference>
<feature type="region of interest" description="Disordered" evidence="1">
    <location>
        <begin position="15"/>
        <end position="105"/>
    </location>
</feature>
<proteinExistence type="predicted"/>
<dbReference type="AlphaFoldDB" id="A0AAN7C1F1"/>
<evidence type="ECO:0000256" key="1">
    <source>
        <dbReference type="SAM" id="MobiDB-lite"/>
    </source>
</evidence>
<evidence type="ECO:0000313" key="2">
    <source>
        <dbReference type="EMBL" id="KAK4233519.1"/>
    </source>
</evidence>
<evidence type="ECO:0000313" key="3">
    <source>
        <dbReference type="Proteomes" id="UP001303760"/>
    </source>
</evidence>
<reference evidence="2" key="2">
    <citation type="submission" date="2023-05" db="EMBL/GenBank/DDBJ databases">
        <authorList>
            <consortium name="Lawrence Berkeley National Laboratory"/>
            <person name="Steindorff A."/>
            <person name="Hensen N."/>
            <person name="Bonometti L."/>
            <person name="Westerberg I."/>
            <person name="Brannstrom I.O."/>
            <person name="Guillou S."/>
            <person name="Cros-Aarteil S."/>
            <person name="Calhoun S."/>
            <person name="Haridas S."/>
            <person name="Kuo A."/>
            <person name="Mondo S."/>
            <person name="Pangilinan J."/>
            <person name="Riley R."/>
            <person name="Labutti K."/>
            <person name="Andreopoulos B."/>
            <person name="Lipzen A."/>
            <person name="Chen C."/>
            <person name="Yanf M."/>
            <person name="Daum C."/>
            <person name="Ng V."/>
            <person name="Clum A."/>
            <person name="Ohm R."/>
            <person name="Martin F."/>
            <person name="Silar P."/>
            <person name="Natvig D."/>
            <person name="Lalanne C."/>
            <person name="Gautier V."/>
            <person name="Ament-Velasquez S.L."/>
            <person name="Kruys A."/>
            <person name="Hutchinson M.I."/>
            <person name="Powell A.J."/>
            <person name="Barry K."/>
            <person name="Miller A.N."/>
            <person name="Grigoriev I.V."/>
            <person name="Debuchy R."/>
            <person name="Gladieux P."/>
            <person name="Thoren M.H."/>
            <person name="Johannesson H."/>
        </authorList>
    </citation>
    <scope>NUCLEOTIDE SEQUENCE</scope>
    <source>
        <strain evidence="2">CBS 532.94</strain>
    </source>
</reference>